<name>A0A3N6MN97_NATCH</name>
<dbReference type="EMBL" id="REFZ01000001">
    <property type="protein sequence ID" value="RQH03115.1"/>
    <property type="molecule type" value="Genomic_DNA"/>
</dbReference>
<accession>A0A3N6MN97</accession>
<keyword evidence="2" id="KW-0449">Lipoprotein</keyword>
<organism evidence="2 3">
    <name type="scientific">Natrarchaeobius chitinivorans</name>
    <dbReference type="NCBI Taxonomy" id="1679083"/>
    <lineage>
        <taxon>Archaea</taxon>
        <taxon>Methanobacteriati</taxon>
        <taxon>Methanobacteriota</taxon>
        <taxon>Stenosarchaea group</taxon>
        <taxon>Halobacteria</taxon>
        <taxon>Halobacteriales</taxon>
        <taxon>Natrialbaceae</taxon>
        <taxon>Natrarchaeobius</taxon>
    </lineage>
</organism>
<evidence type="ECO:0000313" key="3">
    <source>
        <dbReference type="Proteomes" id="UP000281431"/>
    </source>
</evidence>
<feature type="compositionally biased region" description="Acidic residues" evidence="1">
    <location>
        <begin position="43"/>
        <end position="54"/>
    </location>
</feature>
<dbReference type="OrthoDB" id="137725at2157"/>
<feature type="compositionally biased region" description="Acidic residues" evidence="1">
    <location>
        <begin position="261"/>
        <end position="273"/>
    </location>
</feature>
<feature type="region of interest" description="Disordered" evidence="1">
    <location>
        <begin position="261"/>
        <end position="283"/>
    </location>
</feature>
<dbReference type="PANTHER" id="PTHR37507">
    <property type="entry name" value="SPORULATION PROTEIN YDCC"/>
    <property type="match status" value="1"/>
</dbReference>
<dbReference type="PROSITE" id="PS51257">
    <property type="entry name" value="PROKAR_LIPOPROTEIN"/>
    <property type="match status" value="1"/>
</dbReference>
<proteinExistence type="predicted"/>
<protein>
    <submittedName>
        <fullName evidence="2">Outer membrane lipoprotein carrier protein LolA</fullName>
    </submittedName>
</protein>
<dbReference type="PANTHER" id="PTHR37507:SF2">
    <property type="entry name" value="SPORULATION PROTEIN YDCC"/>
    <property type="match status" value="1"/>
</dbReference>
<dbReference type="Proteomes" id="UP000281431">
    <property type="component" value="Unassembled WGS sequence"/>
</dbReference>
<sequence>MTARKIVLVWCLLAVVVLLAGCSLVGPPSADEPRESTQPGAEVDTDPDPNDPEPDPAALFEAAFVHGDDLIDVSGVRTTEISDGDETATEVVSVAERPYVEYRSEILESTRTDRDGDVYVSNATSSWWYDPSANAARYYQSDEPFESDDVRAARAEQAERQLALYDLEYRGTETVADRETHVLAVEAKDEAVEDGISILVGDTEFVYALETVDPTEEVVVLEQRLWIDAEYDYPLKEELRFEGEDGERHTMVERFDEVTFNDDLPDDEFDYEPPENATISEIE</sequence>
<dbReference type="Gene3D" id="2.50.20.10">
    <property type="entry name" value="Lipoprotein localisation LolA/LolB/LppX"/>
    <property type="match status" value="1"/>
</dbReference>
<keyword evidence="3" id="KW-1185">Reference proteome</keyword>
<evidence type="ECO:0000313" key="2">
    <source>
        <dbReference type="EMBL" id="RQH03115.1"/>
    </source>
</evidence>
<dbReference type="InterPro" id="IPR052944">
    <property type="entry name" value="Sporulation_related"/>
</dbReference>
<dbReference type="AlphaFoldDB" id="A0A3N6MN97"/>
<evidence type="ECO:0000256" key="1">
    <source>
        <dbReference type="SAM" id="MobiDB-lite"/>
    </source>
</evidence>
<gene>
    <name evidence="2" type="ORF">EA472_00505</name>
</gene>
<feature type="region of interest" description="Disordered" evidence="1">
    <location>
        <begin position="28"/>
        <end position="55"/>
    </location>
</feature>
<reference evidence="2 3" key="1">
    <citation type="submission" date="2018-10" db="EMBL/GenBank/DDBJ databases">
        <title>Natrarchaeobius chitinivorans gen. nov., sp. nov., and Natrarchaeobius haloalkaliphilus sp. nov., alkaliphilic, chitin-utilizing haloarchaea from hypersaline alkaline lakes.</title>
        <authorList>
            <person name="Sorokin D.Y."/>
            <person name="Elcheninov A.G."/>
            <person name="Kostrikina N.A."/>
            <person name="Bale N.J."/>
            <person name="Sinninghe Damste J.S."/>
            <person name="Khijniak T.V."/>
            <person name="Kublanov I.V."/>
            <person name="Toshchakov S.V."/>
        </authorList>
    </citation>
    <scope>NUCLEOTIDE SEQUENCE [LARGE SCALE GENOMIC DNA]</scope>
    <source>
        <strain evidence="2 3">AArcht7</strain>
    </source>
</reference>
<dbReference type="InterPro" id="IPR029046">
    <property type="entry name" value="LolA/LolB/LppX"/>
</dbReference>
<dbReference type="SUPFAM" id="SSF89392">
    <property type="entry name" value="Prokaryotic lipoproteins and lipoprotein localization factors"/>
    <property type="match status" value="1"/>
</dbReference>
<comment type="caution">
    <text evidence="2">The sequence shown here is derived from an EMBL/GenBank/DDBJ whole genome shotgun (WGS) entry which is preliminary data.</text>
</comment>